<name>A0A4W3ITW1_CALMI</name>
<dbReference type="PANTHER" id="PTHR10676">
    <property type="entry name" value="DYNEIN HEAVY CHAIN FAMILY PROTEIN"/>
    <property type="match status" value="1"/>
</dbReference>
<evidence type="ECO:0000259" key="2">
    <source>
        <dbReference type="Pfam" id="PF12777"/>
    </source>
</evidence>
<reference evidence="3" key="4">
    <citation type="submission" date="2025-08" db="UniProtKB">
        <authorList>
            <consortium name="Ensembl"/>
        </authorList>
    </citation>
    <scope>IDENTIFICATION</scope>
</reference>
<dbReference type="GO" id="GO:0051959">
    <property type="term" value="F:dynein light intermediate chain binding"/>
    <property type="evidence" value="ECO:0007669"/>
    <property type="project" value="InterPro"/>
</dbReference>
<accession>A0A4W3ITW1</accession>
<dbReference type="STRING" id="7868.ENSCMIP00000032842"/>
<dbReference type="AlphaFoldDB" id="A0A4W3ITW1"/>
<feature type="domain" description="Dynein heavy chain coiled coil stalk" evidence="2">
    <location>
        <begin position="5"/>
        <end position="89"/>
    </location>
</feature>
<sequence length="103" mass="11550">MLKRQYDEKLAQKEELRKRSEEMEIKLDRAGKLLSGLAGEKVRWTETVEGLDTDMGFLVGDCLLASAFLSYMGPFLSNYRDEIVSTIWSKAVSVTPNTSPTAS</sequence>
<dbReference type="GO" id="GO:0030286">
    <property type="term" value="C:dynein complex"/>
    <property type="evidence" value="ECO:0007669"/>
    <property type="project" value="InterPro"/>
</dbReference>
<proteinExistence type="predicted"/>
<dbReference type="InterPro" id="IPR024743">
    <property type="entry name" value="Dynein_HC_stalk"/>
</dbReference>
<dbReference type="GO" id="GO:0005930">
    <property type="term" value="C:axoneme"/>
    <property type="evidence" value="ECO:0007669"/>
    <property type="project" value="TreeGrafter"/>
</dbReference>
<keyword evidence="4" id="KW-1185">Reference proteome</keyword>
<evidence type="ECO:0000256" key="1">
    <source>
        <dbReference type="SAM" id="Coils"/>
    </source>
</evidence>
<reference evidence="4" key="2">
    <citation type="journal article" date="2007" name="PLoS Biol.">
        <title>Survey sequencing and comparative analysis of the elephant shark (Callorhinchus milii) genome.</title>
        <authorList>
            <person name="Venkatesh B."/>
            <person name="Kirkness E.F."/>
            <person name="Loh Y.H."/>
            <person name="Halpern A.L."/>
            <person name="Lee A.P."/>
            <person name="Johnson J."/>
            <person name="Dandona N."/>
            <person name="Viswanathan L.D."/>
            <person name="Tay A."/>
            <person name="Venter J.C."/>
            <person name="Strausberg R.L."/>
            <person name="Brenner S."/>
        </authorList>
    </citation>
    <scope>NUCLEOTIDE SEQUENCE [LARGE SCALE GENOMIC DNA]</scope>
</reference>
<dbReference type="GO" id="GO:0097729">
    <property type="term" value="C:9+2 motile cilium"/>
    <property type="evidence" value="ECO:0007669"/>
    <property type="project" value="TreeGrafter"/>
</dbReference>
<dbReference type="GO" id="GO:0045505">
    <property type="term" value="F:dynein intermediate chain binding"/>
    <property type="evidence" value="ECO:0007669"/>
    <property type="project" value="InterPro"/>
</dbReference>
<dbReference type="InterPro" id="IPR026983">
    <property type="entry name" value="DHC"/>
</dbReference>
<protein>
    <submittedName>
        <fullName evidence="3">Dynein heavy chain 2, axonemal-like</fullName>
    </submittedName>
</protein>
<dbReference type="Pfam" id="PF12777">
    <property type="entry name" value="MT"/>
    <property type="match status" value="1"/>
</dbReference>
<dbReference type="GeneTree" id="ENSGT00940000157623"/>
<evidence type="ECO:0000313" key="3">
    <source>
        <dbReference type="Ensembl" id="ENSCMIP00000032842.1"/>
    </source>
</evidence>
<dbReference type="InParanoid" id="A0A4W3ITW1"/>
<dbReference type="Gene3D" id="1.20.920.20">
    <property type="match status" value="1"/>
</dbReference>
<dbReference type="PANTHER" id="PTHR10676:SF183">
    <property type="entry name" value="DYNEIN AXONEMAL HEAVY CHAIN 2"/>
    <property type="match status" value="1"/>
</dbReference>
<dbReference type="Proteomes" id="UP000314986">
    <property type="component" value="Unassembled WGS sequence"/>
</dbReference>
<feature type="coiled-coil region" evidence="1">
    <location>
        <begin position="3"/>
        <end position="33"/>
    </location>
</feature>
<evidence type="ECO:0000313" key="4">
    <source>
        <dbReference type="Proteomes" id="UP000314986"/>
    </source>
</evidence>
<reference evidence="3" key="5">
    <citation type="submission" date="2025-09" db="UniProtKB">
        <authorList>
            <consortium name="Ensembl"/>
        </authorList>
    </citation>
    <scope>IDENTIFICATION</scope>
</reference>
<dbReference type="GO" id="GO:0060294">
    <property type="term" value="P:cilium movement involved in cell motility"/>
    <property type="evidence" value="ECO:0007669"/>
    <property type="project" value="TreeGrafter"/>
</dbReference>
<dbReference type="GO" id="GO:0008569">
    <property type="term" value="F:minus-end-directed microtubule motor activity"/>
    <property type="evidence" value="ECO:0007669"/>
    <property type="project" value="TreeGrafter"/>
</dbReference>
<reference evidence="4" key="1">
    <citation type="journal article" date="2006" name="Science">
        <title>Ancient noncoding elements conserved in the human genome.</title>
        <authorList>
            <person name="Venkatesh B."/>
            <person name="Kirkness E.F."/>
            <person name="Loh Y.H."/>
            <person name="Halpern A.L."/>
            <person name="Lee A.P."/>
            <person name="Johnson J."/>
            <person name="Dandona N."/>
            <person name="Viswanathan L.D."/>
            <person name="Tay A."/>
            <person name="Venter J.C."/>
            <person name="Strausberg R.L."/>
            <person name="Brenner S."/>
        </authorList>
    </citation>
    <scope>NUCLEOTIDE SEQUENCE [LARGE SCALE GENOMIC DNA]</scope>
</reference>
<keyword evidence="1" id="KW-0175">Coiled coil</keyword>
<reference evidence="4" key="3">
    <citation type="journal article" date="2014" name="Nature">
        <title>Elephant shark genome provides unique insights into gnathostome evolution.</title>
        <authorList>
            <consortium name="International Elephant Shark Genome Sequencing Consortium"/>
            <person name="Venkatesh B."/>
            <person name="Lee A.P."/>
            <person name="Ravi V."/>
            <person name="Maurya A.K."/>
            <person name="Lian M.M."/>
            <person name="Swann J.B."/>
            <person name="Ohta Y."/>
            <person name="Flajnik M.F."/>
            <person name="Sutoh Y."/>
            <person name="Kasahara M."/>
            <person name="Hoon S."/>
            <person name="Gangu V."/>
            <person name="Roy S.W."/>
            <person name="Irimia M."/>
            <person name="Korzh V."/>
            <person name="Kondrychyn I."/>
            <person name="Lim Z.W."/>
            <person name="Tay B.H."/>
            <person name="Tohari S."/>
            <person name="Kong K.W."/>
            <person name="Ho S."/>
            <person name="Lorente-Galdos B."/>
            <person name="Quilez J."/>
            <person name="Marques-Bonet T."/>
            <person name="Raney B.J."/>
            <person name="Ingham P.W."/>
            <person name="Tay A."/>
            <person name="Hillier L.W."/>
            <person name="Minx P."/>
            <person name="Boehm T."/>
            <person name="Wilson R.K."/>
            <person name="Brenner S."/>
            <person name="Warren W.C."/>
        </authorList>
    </citation>
    <scope>NUCLEOTIDE SEQUENCE [LARGE SCALE GENOMIC DNA]</scope>
</reference>
<organism evidence="3 4">
    <name type="scientific">Callorhinchus milii</name>
    <name type="common">Ghost shark</name>
    <dbReference type="NCBI Taxonomy" id="7868"/>
    <lineage>
        <taxon>Eukaryota</taxon>
        <taxon>Metazoa</taxon>
        <taxon>Chordata</taxon>
        <taxon>Craniata</taxon>
        <taxon>Vertebrata</taxon>
        <taxon>Chondrichthyes</taxon>
        <taxon>Holocephali</taxon>
        <taxon>Chimaeriformes</taxon>
        <taxon>Callorhinchidae</taxon>
        <taxon>Callorhinchus</taxon>
    </lineage>
</organism>
<dbReference type="Ensembl" id="ENSCMIT00000033346.1">
    <property type="protein sequence ID" value="ENSCMIP00000032842.1"/>
    <property type="gene ID" value="ENSCMIG00000014038.1"/>
</dbReference>